<gene>
    <name evidence="1" type="ORF">NQU55_21895</name>
</gene>
<proteinExistence type="predicted"/>
<evidence type="ECO:0000313" key="2">
    <source>
        <dbReference type="Proteomes" id="UP001142374"/>
    </source>
</evidence>
<dbReference type="InterPro" id="IPR016181">
    <property type="entry name" value="Acyl_CoA_acyltransferase"/>
</dbReference>
<sequence>MMEITDDFGLPVAMIGAGELAAAPWTRADPKSVAVVRMTDPPPELHGELARRGFVRKPSTVTWRAALGGGEEEFLRRLPRKSRQRIHQARRTIVRDGLREVVEDRISPEGLDLFLDLYEDRVARMPYGVAFARRFRETILHGPEKYFAVFLYRGEALEGGTLALESPDESAVRLRWSAVTEAARRASLPRALYCATMRVAREKGYAWATMGDDPNLYGHIPRPGLFTFKASMAFEAVPSQDFADPAGFDEADLVLSLDALTDPVLMLGYADGGSGGDGGASGRADGPAGRRLRAFLVSGSHVDVEPYTAPFLSGPAVVRRLPGGLRG</sequence>
<dbReference type="RefSeq" id="WP_168091780.1">
    <property type="nucleotide sequence ID" value="NZ_JAATER010000039.1"/>
</dbReference>
<dbReference type="EMBL" id="JANIID010000021">
    <property type="protein sequence ID" value="MCQ8772401.1"/>
    <property type="molecule type" value="Genomic_DNA"/>
</dbReference>
<keyword evidence="2" id="KW-1185">Reference proteome</keyword>
<reference evidence="1" key="1">
    <citation type="submission" date="2022-06" db="EMBL/GenBank/DDBJ databases">
        <title>WGS of actinobacteria.</title>
        <authorList>
            <person name="Thawai C."/>
        </authorList>
    </citation>
    <scope>NUCLEOTIDE SEQUENCE</scope>
    <source>
        <strain evidence="1">AA8</strain>
    </source>
</reference>
<evidence type="ECO:0000313" key="1">
    <source>
        <dbReference type="EMBL" id="MCQ8772401.1"/>
    </source>
</evidence>
<comment type="caution">
    <text evidence="1">The sequence shown here is derived from an EMBL/GenBank/DDBJ whole genome shotgun (WGS) entry which is preliminary data.</text>
</comment>
<protein>
    <submittedName>
        <fullName evidence="1">Uncharacterized protein</fullName>
    </submittedName>
</protein>
<accession>A0A9X2LIY0</accession>
<name>A0A9X2LIY0_9ACTN</name>
<dbReference type="AlphaFoldDB" id="A0A9X2LIY0"/>
<organism evidence="1 2">
    <name type="scientific">Streptomyces telluris</name>
    <dbReference type="NCBI Taxonomy" id="2720021"/>
    <lineage>
        <taxon>Bacteria</taxon>
        <taxon>Bacillati</taxon>
        <taxon>Actinomycetota</taxon>
        <taxon>Actinomycetes</taxon>
        <taxon>Kitasatosporales</taxon>
        <taxon>Streptomycetaceae</taxon>
        <taxon>Streptomyces</taxon>
    </lineage>
</organism>
<dbReference type="Gene3D" id="3.40.630.30">
    <property type="match status" value="1"/>
</dbReference>
<dbReference type="SUPFAM" id="SSF55729">
    <property type="entry name" value="Acyl-CoA N-acyltransferases (Nat)"/>
    <property type="match status" value="1"/>
</dbReference>
<dbReference type="Proteomes" id="UP001142374">
    <property type="component" value="Unassembled WGS sequence"/>
</dbReference>